<dbReference type="EMBL" id="KZ824623">
    <property type="protein sequence ID" value="RAK82123.1"/>
    <property type="molecule type" value="Genomic_DNA"/>
</dbReference>
<dbReference type="RefSeq" id="XP_040806133.1">
    <property type="nucleotide sequence ID" value="XM_040948213.1"/>
</dbReference>
<keyword evidence="2" id="KW-1133">Transmembrane helix</keyword>
<evidence type="ECO:0000313" key="4">
    <source>
        <dbReference type="Proteomes" id="UP000249789"/>
    </source>
</evidence>
<evidence type="ECO:0000256" key="1">
    <source>
        <dbReference type="SAM" id="MobiDB-lite"/>
    </source>
</evidence>
<dbReference type="AlphaFoldDB" id="A0A8G1RZY7"/>
<reference evidence="3 4" key="1">
    <citation type="submission" date="2018-02" db="EMBL/GenBank/DDBJ databases">
        <title>The genomes of Aspergillus section Nigri reveals drivers in fungal speciation.</title>
        <authorList>
            <consortium name="DOE Joint Genome Institute"/>
            <person name="Vesth T.C."/>
            <person name="Nybo J."/>
            <person name="Theobald S."/>
            <person name="Brandl J."/>
            <person name="Frisvad J.C."/>
            <person name="Nielsen K.F."/>
            <person name="Lyhne E.K."/>
            <person name="Kogle M.E."/>
            <person name="Kuo A."/>
            <person name="Riley R."/>
            <person name="Clum A."/>
            <person name="Nolan M."/>
            <person name="Lipzen A."/>
            <person name="Salamov A."/>
            <person name="Henrissat B."/>
            <person name="Wiebenga A."/>
            <person name="De vries R.P."/>
            <person name="Grigoriev I.V."/>
            <person name="Mortensen U.H."/>
            <person name="Andersen M.R."/>
            <person name="Baker S.E."/>
        </authorList>
    </citation>
    <scope>NUCLEOTIDE SEQUENCE [LARGE SCALE GENOMIC DNA]</scope>
    <source>
        <strain evidence="3 4">CBS 313.89</strain>
    </source>
</reference>
<protein>
    <submittedName>
        <fullName evidence="3">Uncharacterized protein</fullName>
    </submittedName>
</protein>
<proteinExistence type="predicted"/>
<evidence type="ECO:0000256" key="2">
    <source>
        <dbReference type="SAM" id="Phobius"/>
    </source>
</evidence>
<keyword evidence="2" id="KW-0812">Transmembrane</keyword>
<name>A0A8G1RZY7_9EURO</name>
<feature type="transmembrane region" description="Helical" evidence="2">
    <location>
        <begin position="15"/>
        <end position="34"/>
    </location>
</feature>
<gene>
    <name evidence="3" type="ORF">BO72DRAFT_491746</name>
</gene>
<organism evidence="3 4">
    <name type="scientific">Aspergillus fijiensis CBS 313.89</name>
    <dbReference type="NCBI Taxonomy" id="1448319"/>
    <lineage>
        <taxon>Eukaryota</taxon>
        <taxon>Fungi</taxon>
        <taxon>Dikarya</taxon>
        <taxon>Ascomycota</taxon>
        <taxon>Pezizomycotina</taxon>
        <taxon>Eurotiomycetes</taxon>
        <taxon>Eurotiomycetidae</taxon>
        <taxon>Eurotiales</taxon>
        <taxon>Aspergillaceae</taxon>
        <taxon>Aspergillus</taxon>
    </lineage>
</organism>
<dbReference type="GeneID" id="63865546"/>
<dbReference type="Proteomes" id="UP000249789">
    <property type="component" value="Unassembled WGS sequence"/>
</dbReference>
<accession>A0A8G1RZY7</accession>
<sequence length="241" mass="26194">MFEFLTASISNFNPIYVFMIITFSITFIIATTVTTQARPSEWTSYPPFIDTAEELNRTNASDIERVQLEGNIDWSLCYGDGGQGLATAATDDAPIPLPHVRSACEPVIIVLYKRGPNECTPSLVDNALEDVVVALMRAAAAGEADEAERLAEYYKADHAGDAPHASYVSPAAAAPDVQPEARRRPRKNCGTEPSRVSDRSNKSVAYEWPGFEGVFQSHSATPTHVSEVLIPKTYVATKASP</sequence>
<evidence type="ECO:0000313" key="3">
    <source>
        <dbReference type="EMBL" id="RAK82123.1"/>
    </source>
</evidence>
<feature type="region of interest" description="Disordered" evidence="1">
    <location>
        <begin position="164"/>
        <end position="202"/>
    </location>
</feature>
<keyword evidence="4" id="KW-1185">Reference proteome</keyword>
<keyword evidence="2" id="KW-0472">Membrane</keyword>
<dbReference type="VEuPathDB" id="FungiDB:BO72DRAFT_491746"/>